<sequence>MRILIIEDDQETRDFIARGLGEAGHAIVTATDGRDGLFQATEGNFDVLVIDRMLPVIDGLSVVRMLRAGGCTIPVLILTAMGSIEDRVEGLESGADDYLVKPFAFSELSARLQALGRRLPTTQAEPNRLVVGDIELDFERRLVRRAGRRVALQPREFLLLAELMRNPHRVVTRTMLLERVWDFDFEPKTNIVETHLSRLRGKLNAGFDEDAIETVRGAGYRIRGE</sequence>
<dbReference type="InterPro" id="IPR039420">
    <property type="entry name" value="WalR-like"/>
</dbReference>
<dbReference type="Gene3D" id="1.10.10.10">
    <property type="entry name" value="Winged helix-like DNA-binding domain superfamily/Winged helix DNA-binding domain"/>
    <property type="match status" value="1"/>
</dbReference>
<evidence type="ECO:0000256" key="7">
    <source>
        <dbReference type="PROSITE-ProRule" id="PRU01091"/>
    </source>
</evidence>
<keyword evidence="5" id="KW-0804">Transcription</keyword>
<evidence type="ECO:0000256" key="1">
    <source>
        <dbReference type="ARBA" id="ARBA00022553"/>
    </source>
</evidence>
<dbReference type="InterPro" id="IPR001789">
    <property type="entry name" value="Sig_transdc_resp-reg_receiver"/>
</dbReference>
<dbReference type="SUPFAM" id="SSF52172">
    <property type="entry name" value="CheY-like"/>
    <property type="match status" value="1"/>
</dbReference>
<keyword evidence="4 7" id="KW-0238">DNA-binding</keyword>
<dbReference type="FunFam" id="1.10.10.10:FF:000005">
    <property type="entry name" value="Two-component system response regulator"/>
    <property type="match status" value="1"/>
</dbReference>
<protein>
    <submittedName>
        <fullName evidence="10">Two-component system OmpR family response regulator</fullName>
    </submittedName>
</protein>
<dbReference type="SMART" id="SM00862">
    <property type="entry name" value="Trans_reg_C"/>
    <property type="match status" value="1"/>
</dbReference>
<evidence type="ECO:0000313" key="10">
    <source>
        <dbReference type="EMBL" id="MBB4101163.1"/>
    </source>
</evidence>
<dbReference type="CDD" id="cd00383">
    <property type="entry name" value="trans_reg_C"/>
    <property type="match status" value="1"/>
</dbReference>
<feature type="domain" description="Response regulatory" evidence="8">
    <location>
        <begin position="2"/>
        <end position="116"/>
    </location>
</feature>
<dbReference type="SMART" id="SM00448">
    <property type="entry name" value="REC"/>
    <property type="match status" value="1"/>
</dbReference>
<keyword evidence="3" id="KW-0805">Transcription regulation</keyword>
<evidence type="ECO:0000256" key="3">
    <source>
        <dbReference type="ARBA" id="ARBA00023015"/>
    </source>
</evidence>
<keyword evidence="2" id="KW-0902">Two-component regulatory system</keyword>
<accession>A0A7W6JX31</accession>
<feature type="domain" description="OmpR/PhoB-type" evidence="9">
    <location>
        <begin position="126"/>
        <end position="224"/>
    </location>
</feature>
<reference evidence="10 11" key="1">
    <citation type="submission" date="2020-08" db="EMBL/GenBank/DDBJ databases">
        <title>Genomic Encyclopedia of Type Strains, Phase IV (KMG-IV): sequencing the most valuable type-strain genomes for metagenomic binning, comparative biology and taxonomic classification.</title>
        <authorList>
            <person name="Goeker M."/>
        </authorList>
    </citation>
    <scope>NUCLEOTIDE SEQUENCE [LARGE SCALE GENOMIC DNA]</scope>
    <source>
        <strain evidence="10 11">DSM 101806</strain>
    </source>
</reference>
<dbReference type="EMBL" id="JACIEH010000005">
    <property type="protein sequence ID" value="MBB4101163.1"/>
    <property type="molecule type" value="Genomic_DNA"/>
</dbReference>
<evidence type="ECO:0000256" key="4">
    <source>
        <dbReference type="ARBA" id="ARBA00023125"/>
    </source>
</evidence>
<evidence type="ECO:0000256" key="5">
    <source>
        <dbReference type="ARBA" id="ARBA00023163"/>
    </source>
</evidence>
<evidence type="ECO:0000259" key="8">
    <source>
        <dbReference type="PROSITE" id="PS50110"/>
    </source>
</evidence>
<dbReference type="RefSeq" id="WP_184000517.1">
    <property type="nucleotide sequence ID" value="NZ_JACIEH010000005.1"/>
</dbReference>
<dbReference type="GO" id="GO:0000156">
    <property type="term" value="F:phosphorelay response regulator activity"/>
    <property type="evidence" value="ECO:0007669"/>
    <property type="project" value="TreeGrafter"/>
</dbReference>
<dbReference type="PROSITE" id="PS51755">
    <property type="entry name" value="OMPR_PHOB"/>
    <property type="match status" value="1"/>
</dbReference>
<dbReference type="GO" id="GO:0000976">
    <property type="term" value="F:transcription cis-regulatory region binding"/>
    <property type="evidence" value="ECO:0007669"/>
    <property type="project" value="TreeGrafter"/>
</dbReference>
<dbReference type="GO" id="GO:0032993">
    <property type="term" value="C:protein-DNA complex"/>
    <property type="evidence" value="ECO:0007669"/>
    <property type="project" value="TreeGrafter"/>
</dbReference>
<organism evidence="10 11">
    <name type="scientific">Sphingomonas kyeonggiensis</name>
    <dbReference type="NCBI Taxonomy" id="1268553"/>
    <lineage>
        <taxon>Bacteria</taxon>
        <taxon>Pseudomonadati</taxon>
        <taxon>Pseudomonadota</taxon>
        <taxon>Alphaproteobacteria</taxon>
        <taxon>Sphingomonadales</taxon>
        <taxon>Sphingomonadaceae</taxon>
        <taxon>Sphingomonas</taxon>
    </lineage>
</organism>
<dbReference type="PANTHER" id="PTHR48111">
    <property type="entry name" value="REGULATOR OF RPOS"/>
    <property type="match status" value="1"/>
</dbReference>
<dbReference type="GO" id="GO:0005829">
    <property type="term" value="C:cytosol"/>
    <property type="evidence" value="ECO:0007669"/>
    <property type="project" value="TreeGrafter"/>
</dbReference>
<dbReference type="CDD" id="cd19935">
    <property type="entry name" value="REC_OmpR_CusR-like"/>
    <property type="match status" value="1"/>
</dbReference>
<evidence type="ECO:0000259" key="9">
    <source>
        <dbReference type="PROSITE" id="PS51755"/>
    </source>
</evidence>
<dbReference type="Pfam" id="PF00486">
    <property type="entry name" value="Trans_reg_C"/>
    <property type="match status" value="1"/>
</dbReference>
<dbReference type="GO" id="GO:0006355">
    <property type="term" value="P:regulation of DNA-templated transcription"/>
    <property type="evidence" value="ECO:0007669"/>
    <property type="project" value="InterPro"/>
</dbReference>
<gene>
    <name evidence="10" type="ORF">GGR46_004753</name>
</gene>
<dbReference type="Gene3D" id="3.40.50.2300">
    <property type="match status" value="1"/>
</dbReference>
<dbReference type="PROSITE" id="PS50110">
    <property type="entry name" value="RESPONSE_REGULATORY"/>
    <property type="match status" value="1"/>
</dbReference>
<dbReference type="PANTHER" id="PTHR48111:SF76">
    <property type="entry name" value="TWO-COMPONENT RESPONSE REGULATOR"/>
    <property type="match status" value="1"/>
</dbReference>
<dbReference type="Gene3D" id="6.10.250.690">
    <property type="match status" value="1"/>
</dbReference>
<keyword evidence="1 6" id="KW-0597">Phosphoprotein</keyword>
<dbReference type="Pfam" id="PF00072">
    <property type="entry name" value="Response_reg"/>
    <property type="match status" value="1"/>
</dbReference>
<dbReference type="InterPro" id="IPR011006">
    <property type="entry name" value="CheY-like_superfamily"/>
</dbReference>
<proteinExistence type="predicted"/>
<dbReference type="AlphaFoldDB" id="A0A7W6JX31"/>
<feature type="DNA-binding region" description="OmpR/PhoB-type" evidence="7">
    <location>
        <begin position="126"/>
        <end position="224"/>
    </location>
</feature>
<feature type="modified residue" description="4-aspartylphosphate" evidence="6">
    <location>
        <position position="51"/>
    </location>
</feature>
<dbReference type="InterPro" id="IPR001867">
    <property type="entry name" value="OmpR/PhoB-type_DNA-bd"/>
</dbReference>
<dbReference type="Proteomes" id="UP000557392">
    <property type="component" value="Unassembled WGS sequence"/>
</dbReference>
<comment type="caution">
    <text evidence="10">The sequence shown here is derived from an EMBL/GenBank/DDBJ whole genome shotgun (WGS) entry which is preliminary data.</text>
</comment>
<evidence type="ECO:0000313" key="11">
    <source>
        <dbReference type="Proteomes" id="UP000557392"/>
    </source>
</evidence>
<keyword evidence="11" id="KW-1185">Reference proteome</keyword>
<evidence type="ECO:0000256" key="2">
    <source>
        <dbReference type="ARBA" id="ARBA00023012"/>
    </source>
</evidence>
<dbReference type="InterPro" id="IPR036388">
    <property type="entry name" value="WH-like_DNA-bd_sf"/>
</dbReference>
<evidence type="ECO:0000256" key="6">
    <source>
        <dbReference type="PROSITE-ProRule" id="PRU00169"/>
    </source>
</evidence>
<name>A0A7W6JX31_9SPHN</name>